<comment type="caution">
    <text evidence="1">The sequence shown here is derived from an EMBL/GenBank/DDBJ whole genome shotgun (WGS) entry which is preliminary data.</text>
</comment>
<name>A0A919CPJ9_9PROT</name>
<reference evidence="1" key="2">
    <citation type="submission" date="2020-09" db="EMBL/GenBank/DDBJ databases">
        <authorList>
            <person name="Sun Q."/>
            <person name="Kim S."/>
        </authorList>
    </citation>
    <scope>NUCLEOTIDE SEQUENCE</scope>
    <source>
        <strain evidence="1">KCTC 42651</strain>
    </source>
</reference>
<keyword evidence="2" id="KW-1185">Reference proteome</keyword>
<proteinExistence type="predicted"/>
<sequence>MARHLYVYEGRGYEGELELFRRAHVGAAAAETVDLPGLRPRFLYRVEARERAGGDRLLITDDEIAVRRYLASHPGAEVAIVPMAR</sequence>
<dbReference type="RefSeq" id="WP_189989802.1">
    <property type="nucleotide sequence ID" value="NZ_BMZS01000005.1"/>
</dbReference>
<gene>
    <name evidence="1" type="ORF">GCM10017083_24170</name>
</gene>
<organism evidence="1 2">
    <name type="scientific">Thalassobaculum fulvum</name>
    <dbReference type="NCBI Taxonomy" id="1633335"/>
    <lineage>
        <taxon>Bacteria</taxon>
        <taxon>Pseudomonadati</taxon>
        <taxon>Pseudomonadota</taxon>
        <taxon>Alphaproteobacteria</taxon>
        <taxon>Rhodospirillales</taxon>
        <taxon>Thalassobaculaceae</taxon>
        <taxon>Thalassobaculum</taxon>
    </lineage>
</organism>
<evidence type="ECO:0000313" key="2">
    <source>
        <dbReference type="Proteomes" id="UP000630353"/>
    </source>
</evidence>
<accession>A0A919CPJ9</accession>
<dbReference type="AlphaFoldDB" id="A0A919CPJ9"/>
<reference evidence="1" key="1">
    <citation type="journal article" date="2014" name="Int. J. Syst. Evol. Microbiol.">
        <title>Complete genome sequence of Corynebacterium casei LMG S-19264T (=DSM 44701T), isolated from a smear-ripened cheese.</title>
        <authorList>
            <consortium name="US DOE Joint Genome Institute (JGI-PGF)"/>
            <person name="Walter F."/>
            <person name="Albersmeier A."/>
            <person name="Kalinowski J."/>
            <person name="Ruckert C."/>
        </authorList>
    </citation>
    <scope>NUCLEOTIDE SEQUENCE</scope>
    <source>
        <strain evidence="1">KCTC 42651</strain>
    </source>
</reference>
<evidence type="ECO:0000313" key="1">
    <source>
        <dbReference type="EMBL" id="GHD50670.1"/>
    </source>
</evidence>
<dbReference type="Proteomes" id="UP000630353">
    <property type="component" value="Unassembled WGS sequence"/>
</dbReference>
<dbReference type="EMBL" id="BMZS01000005">
    <property type="protein sequence ID" value="GHD50670.1"/>
    <property type="molecule type" value="Genomic_DNA"/>
</dbReference>
<protein>
    <submittedName>
        <fullName evidence="1">Uncharacterized protein</fullName>
    </submittedName>
</protein>